<proteinExistence type="predicted"/>
<dbReference type="OrthoDB" id="2255395at2759"/>
<dbReference type="Proteomes" id="UP000717996">
    <property type="component" value="Unassembled WGS sequence"/>
</dbReference>
<reference evidence="2" key="1">
    <citation type="journal article" date="2020" name="Microb. Genom.">
        <title>Genetic diversity of clinical and environmental Mucorales isolates obtained from an investigation of mucormycosis cases among solid organ transplant recipients.</title>
        <authorList>
            <person name="Nguyen M.H."/>
            <person name="Kaul D."/>
            <person name="Muto C."/>
            <person name="Cheng S.J."/>
            <person name="Richter R.A."/>
            <person name="Bruno V.M."/>
            <person name="Liu G."/>
            <person name="Beyhan S."/>
            <person name="Sundermann A.J."/>
            <person name="Mounaud S."/>
            <person name="Pasculle A.W."/>
            <person name="Nierman W.C."/>
            <person name="Driscoll E."/>
            <person name="Cumbie R."/>
            <person name="Clancy C.J."/>
            <person name="Dupont C.L."/>
        </authorList>
    </citation>
    <scope>NUCLEOTIDE SEQUENCE</scope>
    <source>
        <strain evidence="2">GL16</strain>
    </source>
</reference>
<name>A0A9P6Y8E5_RHIOR</name>
<dbReference type="EMBL" id="JAANIT010001137">
    <property type="protein sequence ID" value="KAG1541998.1"/>
    <property type="molecule type" value="Genomic_DNA"/>
</dbReference>
<feature type="coiled-coil region" evidence="1">
    <location>
        <begin position="42"/>
        <end position="106"/>
    </location>
</feature>
<feature type="coiled-coil region" evidence="1">
    <location>
        <begin position="144"/>
        <end position="171"/>
    </location>
</feature>
<comment type="caution">
    <text evidence="2">The sequence shown here is derived from an EMBL/GenBank/DDBJ whole genome shotgun (WGS) entry which is preliminary data.</text>
</comment>
<accession>A0A9P6Y8E5</accession>
<dbReference type="OMA" id="HQTTHIS"/>
<sequence>MQFSILDLRFAASVGKTLLEDNKLLEDQTKLLLEHKDSRTEDKQQQQIIDSLKQEHQELLNQYHSITKANKQMKSEDDHAKFKMQLDTLYEKLENAYNIIERYDDERRIHLEQIRLQRKYEAEKKSSNKITKLSAKVDCISIENHVLLKEKEKVEDRLRNAMQELKVTRDGVFVLRKLQERYNTLNEKYHHQTLHVNELKLWIKECQNEPVDLLPKVSHEIIQGSSLFSELQLHSNEGLYNQAYDDIDSYLRMQKKRHSISWSCSANVGRKKKQAKIEICQWANKREKQFSFSFNLCYSIWRTVRFMLVIQLSFLFVLLDYSNSDDEKKEKKEKILYD</sequence>
<evidence type="ECO:0000313" key="3">
    <source>
        <dbReference type="Proteomes" id="UP000717996"/>
    </source>
</evidence>
<dbReference type="AlphaFoldDB" id="A0A9P6Y8E5"/>
<protein>
    <submittedName>
        <fullName evidence="2">Uncharacterized protein</fullName>
    </submittedName>
</protein>
<keyword evidence="1" id="KW-0175">Coiled coil</keyword>
<gene>
    <name evidence="2" type="ORF">G6F51_007552</name>
</gene>
<evidence type="ECO:0000313" key="2">
    <source>
        <dbReference type="EMBL" id="KAG1541998.1"/>
    </source>
</evidence>
<evidence type="ECO:0000256" key="1">
    <source>
        <dbReference type="SAM" id="Coils"/>
    </source>
</evidence>
<organism evidence="2 3">
    <name type="scientific">Rhizopus oryzae</name>
    <name type="common">Mucormycosis agent</name>
    <name type="synonym">Rhizopus arrhizus var. delemar</name>
    <dbReference type="NCBI Taxonomy" id="64495"/>
    <lineage>
        <taxon>Eukaryota</taxon>
        <taxon>Fungi</taxon>
        <taxon>Fungi incertae sedis</taxon>
        <taxon>Mucoromycota</taxon>
        <taxon>Mucoromycotina</taxon>
        <taxon>Mucoromycetes</taxon>
        <taxon>Mucorales</taxon>
        <taxon>Mucorineae</taxon>
        <taxon>Rhizopodaceae</taxon>
        <taxon>Rhizopus</taxon>
    </lineage>
</organism>